<dbReference type="PANTHER" id="PTHR10380:SF173">
    <property type="entry name" value="CUTICULAR PROTEIN 47EF, ISOFORM C-RELATED"/>
    <property type="match status" value="1"/>
</dbReference>
<dbReference type="EMBL" id="OV121136">
    <property type="protein sequence ID" value="CAH0556915.1"/>
    <property type="molecule type" value="Genomic_DNA"/>
</dbReference>
<evidence type="ECO:0000313" key="5">
    <source>
        <dbReference type="Proteomes" id="UP001154078"/>
    </source>
</evidence>
<dbReference type="PANTHER" id="PTHR10380">
    <property type="entry name" value="CUTICLE PROTEIN"/>
    <property type="match status" value="1"/>
</dbReference>
<name>A0A9P0FK04_BRAAE</name>
<evidence type="ECO:0000256" key="1">
    <source>
        <dbReference type="ARBA" id="ARBA00022460"/>
    </source>
</evidence>
<organism evidence="4 5">
    <name type="scientific">Brassicogethes aeneus</name>
    <name type="common">Rape pollen beetle</name>
    <name type="synonym">Meligethes aeneus</name>
    <dbReference type="NCBI Taxonomy" id="1431903"/>
    <lineage>
        <taxon>Eukaryota</taxon>
        <taxon>Metazoa</taxon>
        <taxon>Ecdysozoa</taxon>
        <taxon>Arthropoda</taxon>
        <taxon>Hexapoda</taxon>
        <taxon>Insecta</taxon>
        <taxon>Pterygota</taxon>
        <taxon>Neoptera</taxon>
        <taxon>Endopterygota</taxon>
        <taxon>Coleoptera</taxon>
        <taxon>Polyphaga</taxon>
        <taxon>Cucujiformia</taxon>
        <taxon>Nitidulidae</taxon>
        <taxon>Meligethinae</taxon>
        <taxon>Brassicogethes</taxon>
    </lineage>
</organism>
<dbReference type="OrthoDB" id="8115566at2759"/>
<gene>
    <name evidence="4" type="ORF">MELIAE_LOCUS7744</name>
</gene>
<evidence type="ECO:0000256" key="3">
    <source>
        <dbReference type="SAM" id="SignalP"/>
    </source>
</evidence>
<dbReference type="GO" id="GO:0008010">
    <property type="term" value="F:structural constituent of chitin-based larval cuticle"/>
    <property type="evidence" value="ECO:0007669"/>
    <property type="project" value="TreeGrafter"/>
</dbReference>
<evidence type="ECO:0000256" key="2">
    <source>
        <dbReference type="PROSITE-ProRule" id="PRU00497"/>
    </source>
</evidence>
<protein>
    <submittedName>
        <fullName evidence="4">Uncharacterized protein</fullName>
    </submittedName>
</protein>
<evidence type="ECO:0000313" key="4">
    <source>
        <dbReference type="EMBL" id="CAH0556915.1"/>
    </source>
</evidence>
<dbReference type="Pfam" id="PF00379">
    <property type="entry name" value="Chitin_bind_4"/>
    <property type="match status" value="2"/>
</dbReference>
<dbReference type="Proteomes" id="UP001154078">
    <property type="component" value="Chromosome 5"/>
</dbReference>
<sequence>MFQLVVLSAILASSLAAYNPYSIVNNVNNGRHIRILKQNQDIHPDGSYQWSYETENGIAAQELGKLRGKGQEASIEVQGSYSYTSPEGIPVAISYVADDTGYHPAGDLPTPPPIPIAIQRALAWNAAHPEEEQEEQRRPYNQRTYAQLRHNQYNPYNSYQRYNPVQPIAAPHYQTYQQPQHYQTYASKQHIPILRQDADINEDGSYSYSYETGNGIQAQEQATNVNQGLEKQAQGSYSYTSPEGELVQVSYVADGNGFRPTGSHIPTPPPIPAAIQRSLDWIASHPQQPEIRQYKTYNQAYNPYQQYA</sequence>
<feature type="chain" id="PRO_5040343090" evidence="3">
    <location>
        <begin position="17"/>
        <end position="308"/>
    </location>
</feature>
<dbReference type="AlphaFoldDB" id="A0A9P0FK04"/>
<dbReference type="InterPro" id="IPR000618">
    <property type="entry name" value="Insect_cuticle"/>
</dbReference>
<dbReference type="GO" id="GO:0062129">
    <property type="term" value="C:chitin-based extracellular matrix"/>
    <property type="evidence" value="ECO:0007669"/>
    <property type="project" value="TreeGrafter"/>
</dbReference>
<dbReference type="InterPro" id="IPR031311">
    <property type="entry name" value="CHIT_BIND_RR_consensus"/>
</dbReference>
<accession>A0A9P0FK04</accession>
<reference evidence="4" key="1">
    <citation type="submission" date="2021-12" db="EMBL/GenBank/DDBJ databases">
        <authorList>
            <person name="King R."/>
        </authorList>
    </citation>
    <scope>NUCLEOTIDE SEQUENCE</scope>
</reference>
<keyword evidence="5" id="KW-1185">Reference proteome</keyword>
<dbReference type="PRINTS" id="PR00947">
    <property type="entry name" value="CUTICLE"/>
</dbReference>
<proteinExistence type="predicted"/>
<dbReference type="PROSITE" id="PS00233">
    <property type="entry name" value="CHIT_BIND_RR_1"/>
    <property type="match status" value="2"/>
</dbReference>
<keyword evidence="1 2" id="KW-0193">Cuticle</keyword>
<feature type="signal peptide" evidence="3">
    <location>
        <begin position="1"/>
        <end position="16"/>
    </location>
</feature>
<keyword evidence="3" id="KW-0732">Signal</keyword>
<dbReference type="InterPro" id="IPR050468">
    <property type="entry name" value="Cuticle_Struct_Prot"/>
</dbReference>
<dbReference type="PROSITE" id="PS51155">
    <property type="entry name" value="CHIT_BIND_RR_2"/>
    <property type="match status" value="2"/>
</dbReference>